<evidence type="ECO:0000259" key="2">
    <source>
        <dbReference type="Pfam" id="PF13401"/>
    </source>
</evidence>
<dbReference type="InterPro" id="IPR049945">
    <property type="entry name" value="AAA_22"/>
</dbReference>
<evidence type="ECO:0000256" key="1">
    <source>
        <dbReference type="SAM" id="MobiDB-lite"/>
    </source>
</evidence>
<accession>A0A420DMX2</accession>
<dbReference type="Pfam" id="PF13401">
    <property type="entry name" value="AAA_22"/>
    <property type="match status" value="1"/>
</dbReference>
<protein>
    <submittedName>
        <fullName evidence="3">TniB protein</fullName>
    </submittedName>
</protein>
<evidence type="ECO:0000313" key="4">
    <source>
        <dbReference type="Proteomes" id="UP000284407"/>
    </source>
</evidence>
<dbReference type="Proteomes" id="UP000284407">
    <property type="component" value="Unassembled WGS sequence"/>
</dbReference>
<dbReference type="SUPFAM" id="SSF52540">
    <property type="entry name" value="P-loop containing nucleoside triphosphate hydrolases"/>
    <property type="match status" value="1"/>
</dbReference>
<dbReference type="InterPro" id="IPR027417">
    <property type="entry name" value="P-loop_NTPase"/>
</dbReference>
<reference evidence="3 4" key="1">
    <citation type="submission" date="2018-09" db="EMBL/GenBank/DDBJ databases">
        <title>Genomic Encyclopedia of Archaeal and Bacterial Type Strains, Phase II (KMG-II): from individual species to whole genera.</title>
        <authorList>
            <person name="Goeker M."/>
        </authorList>
    </citation>
    <scope>NUCLEOTIDE SEQUENCE [LARGE SCALE GENOMIC DNA]</scope>
    <source>
        <strain evidence="3 4">DSM 11458</strain>
    </source>
</reference>
<keyword evidence="4" id="KW-1185">Reference proteome</keyword>
<dbReference type="STRING" id="1443111.Z949_2048"/>
<feature type="region of interest" description="Disordered" evidence="1">
    <location>
        <begin position="1"/>
        <end position="28"/>
    </location>
</feature>
<organism evidence="3 4">
    <name type="scientific">Sulfitobacter guttiformis</name>
    <dbReference type="NCBI Taxonomy" id="74349"/>
    <lineage>
        <taxon>Bacteria</taxon>
        <taxon>Pseudomonadati</taxon>
        <taxon>Pseudomonadota</taxon>
        <taxon>Alphaproteobacteria</taxon>
        <taxon>Rhodobacterales</taxon>
        <taxon>Roseobacteraceae</taxon>
        <taxon>Sulfitobacter</taxon>
    </lineage>
</organism>
<dbReference type="OrthoDB" id="7847847at2"/>
<name>A0A420DMX2_9RHOB</name>
<feature type="domain" description="ORC1/DEAH AAA+ ATPase" evidence="2">
    <location>
        <begin position="84"/>
        <end position="212"/>
    </location>
</feature>
<dbReference type="GO" id="GO:0016887">
    <property type="term" value="F:ATP hydrolysis activity"/>
    <property type="evidence" value="ECO:0007669"/>
    <property type="project" value="InterPro"/>
</dbReference>
<dbReference type="EMBL" id="RAQK01000001">
    <property type="protein sequence ID" value="RKE95555.1"/>
    <property type="molecule type" value="Genomic_DNA"/>
</dbReference>
<proteinExistence type="predicted"/>
<evidence type="ECO:0000313" key="3">
    <source>
        <dbReference type="EMBL" id="RKE95555.1"/>
    </source>
</evidence>
<dbReference type="AlphaFoldDB" id="A0A420DMX2"/>
<sequence length="367" mass="40956">MSMNIESQALAAEPDQTPSSAVMLDDPRPGLNDTAELSDWLLKRYMVSNWDNQLVQRLEMVLKRDEDGNILSEPKRFQNETMGIAVTAPAREGKSFLVQQVLSKVLDEEIDVDKCGPSILYCRLRTDATVKGVYKDICAKTGFTTFPAQMTRAQANELATHRLKLKGIKIVILDEVHNLLKPSEPVNLFLKTFLQDGGGYCLITIGTTKLRSFIYDDPQNDELAGRLLDFQLEAFPRSDTVSMIGKAIQQLASDAGLKLNPTVSSDPYFSDRVYDGCKGSYGRCMRLIATSVVRAKEDGAVALDIEDFKATFELTFKHYNPVNPFEFPGWVDGTSAEADTSEVLFDNSQSDFRAKNKGRRVNKKVAR</sequence>
<comment type="caution">
    <text evidence="3">The sequence shown here is derived from an EMBL/GenBank/DDBJ whole genome shotgun (WGS) entry which is preliminary data.</text>
</comment>
<gene>
    <name evidence="3" type="ORF">C8N30_0091</name>
</gene>
<dbReference type="Gene3D" id="3.40.50.300">
    <property type="entry name" value="P-loop containing nucleotide triphosphate hydrolases"/>
    <property type="match status" value="1"/>
</dbReference>